<reference evidence="9 10" key="1">
    <citation type="submission" date="2019-03" db="EMBL/GenBank/DDBJ databases">
        <title>Genomic Encyclopedia of Type Strains, Phase IV (KMG-IV): sequencing the most valuable type-strain genomes for metagenomic binning, comparative biology and taxonomic classification.</title>
        <authorList>
            <person name="Goeker M."/>
        </authorList>
    </citation>
    <scope>NUCLEOTIDE SEQUENCE [LARGE SCALE GENOMIC DNA]</scope>
    <source>
        <strain evidence="9 10">DSM 46831</strain>
    </source>
</reference>
<dbReference type="SUPFAM" id="SSF103481">
    <property type="entry name" value="Multidrug resistance efflux transporter EmrE"/>
    <property type="match status" value="2"/>
</dbReference>
<feature type="domain" description="EamA" evidence="8">
    <location>
        <begin position="155"/>
        <end position="292"/>
    </location>
</feature>
<feature type="transmembrane region" description="Helical" evidence="7">
    <location>
        <begin position="128"/>
        <end position="149"/>
    </location>
</feature>
<organism evidence="9 10">
    <name type="scientific">Baia soyae</name>
    <dbReference type="NCBI Taxonomy" id="1544746"/>
    <lineage>
        <taxon>Bacteria</taxon>
        <taxon>Bacillati</taxon>
        <taxon>Bacillota</taxon>
        <taxon>Bacilli</taxon>
        <taxon>Bacillales</taxon>
        <taxon>Thermoactinomycetaceae</taxon>
        <taxon>Baia</taxon>
    </lineage>
</organism>
<protein>
    <submittedName>
        <fullName evidence="9">Drug/metabolite transporter (DMT)-like permease</fullName>
    </submittedName>
</protein>
<feature type="transmembrane region" description="Helical" evidence="7">
    <location>
        <begin position="36"/>
        <end position="56"/>
    </location>
</feature>
<dbReference type="RefSeq" id="WP_131847111.1">
    <property type="nucleotide sequence ID" value="NZ_SLXV01000001.1"/>
</dbReference>
<dbReference type="PANTHER" id="PTHR32322:SF18">
    <property type="entry name" value="S-ADENOSYLMETHIONINE_S-ADENOSYLHOMOCYSTEINE TRANSPORTER"/>
    <property type="match status" value="1"/>
</dbReference>
<dbReference type="AlphaFoldDB" id="A0A4R2RZR5"/>
<evidence type="ECO:0000256" key="1">
    <source>
        <dbReference type="ARBA" id="ARBA00004651"/>
    </source>
</evidence>
<evidence type="ECO:0000256" key="3">
    <source>
        <dbReference type="ARBA" id="ARBA00022475"/>
    </source>
</evidence>
<feature type="transmembrane region" description="Helical" evidence="7">
    <location>
        <begin position="219"/>
        <end position="238"/>
    </location>
</feature>
<evidence type="ECO:0000259" key="8">
    <source>
        <dbReference type="Pfam" id="PF00892"/>
    </source>
</evidence>
<dbReference type="Proteomes" id="UP000294746">
    <property type="component" value="Unassembled WGS sequence"/>
</dbReference>
<sequence length="308" mass="33761">MLSKKQTIYLMLLANMILWGSSFVTSKIAINSVQAPVSASIRFGLSAIICGLFLIIQTKHPRKVSKKNLGKLFLMGICGISIYNWLFFVGLSHTQASDGAVIIPAMSPVLTACLAYFLLKQRQPISQILGLVLALSGAAIFFFSTASGSLDQARLWGDLMFIGSSASWAVYTMIGRTVFEEVHPLVATSYALIFGGILLVLVALPQYSQVSWEQVDTSFWIVQLYTAIFPTVLANFFFSYGVKSIGPTSTAMFMFFVPISGLGLSIIWLHESLNQLQLVGSVVIILGIWLMNKKVATAKDPKPRVRTN</sequence>
<gene>
    <name evidence="9" type="ORF">EDD57_10115</name>
</gene>
<feature type="transmembrane region" description="Helical" evidence="7">
    <location>
        <begin position="68"/>
        <end position="88"/>
    </location>
</feature>
<evidence type="ECO:0000313" key="10">
    <source>
        <dbReference type="Proteomes" id="UP000294746"/>
    </source>
</evidence>
<feature type="transmembrane region" description="Helical" evidence="7">
    <location>
        <begin position="100"/>
        <end position="119"/>
    </location>
</feature>
<comment type="subcellular location">
    <subcellularLocation>
        <location evidence="1">Cell membrane</location>
        <topology evidence="1">Multi-pass membrane protein</topology>
    </subcellularLocation>
</comment>
<dbReference type="EMBL" id="SLXV01000001">
    <property type="protein sequence ID" value="TCP70575.1"/>
    <property type="molecule type" value="Genomic_DNA"/>
</dbReference>
<accession>A0A4R2RZR5</accession>
<dbReference type="Pfam" id="PF00892">
    <property type="entry name" value="EamA"/>
    <property type="match status" value="2"/>
</dbReference>
<feature type="domain" description="EamA" evidence="8">
    <location>
        <begin position="8"/>
        <end position="142"/>
    </location>
</feature>
<feature type="transmembrane region" description="Helical" evidence="7">
    <location>
        <begin position="250"/>
        <end position="269"/>
    </location>
</feature>
<keyword evidence="10" id="KW-1185">Reference proteome</keyword>
<evidence type="ECO:0000256" key="5">
    <source>
        <dbReference type="ARBA" id="ARBA00022989"/>
    </source>
</evidence>
<evidence type="ECO:0000256" key="4">
    <source>
        <dbReference type="ARBA" id="ARBA00022692"/>
    </source>
</evidence>
<keyword evidence="4 7" id="KW-0812">Transmembrane</keyword>
<evidence type="ECO:0000256" key="6">
    <source>
        <dbReference type="ARBA" id="ARBA00023136"/>
    </source>
</evidence>
<dbReference type="PANTHER" id="PTHR32322">
    <property type="entry name" value="INNER MEMBRANE TRANSPORTER"/>
    <property type="match status" value="1"/>
</dbReference>
<keyword evidence="6 7" id="KW-0472">Membrane</keyword>
<comment type="caution">
    <text evidence="9">The sequence shown here is derived from an EMBL/GenBank/DDBJ whole genome shotgun (WGS) entry which is preliminary data.</text>
</comment>
<dbReference type="OrthoDB" id="9805239at2"/>
<evidence type="ECO:0000256" key="7">
    <source>
        <dbReference type="SAM" id="Phobius"/>
    </source>
</evidence>
<feature type="transmembrane region" description="Helical" evidence="7">
    <location>
        <begin position="275"/>
        <end position="292"/>
    </location>
</feature>
<proteinExistence type="inferred from homology"/>
<dbReference type="GO" id="GO:0005886">
    <property type="term" value="C:plasma membrane"/>
    <property type="evidence" value="ECO:0007669"/>
    <property type="project" value="UniProtKB-SubCell"/>
</dbReference>
<keyword evidence="3" id="KW-1003">Cell membrane</keyword>
<evidence type="ECO:0000313" key="9">
    <source>
        <dbReference type="EMBL" id="TCP70575.1"/>
    </source>
</evidence>
<feature type="transmembrane region" description="Helical" evidence="7">
    <location>
        <begin position="155"/>
        <end position="174"/>
    </location>
</feature>
<feature type="transmembrane region" description="Helical" evidence="7">
    <location>
        <begin position="7"/>
        <end position="30"/>
    </location>
</feature>
<dbReference type="InterPro" id="IPR037185">
    <property type="entry name" value="EmrE-like"/>
</dbReference>
<feature type="transmembrane region" description="Helical" evidence="7">
    <location>
        <begin position="186"/>
        <end position="207"/>
    </location>
</feature>
<keyword evidence="5 7" id="KW-1133">Transmembrane helix</keyword>
<name>A0A4R2RZR5_9BACL</name>
<comment type="similarity">
    <text evidence="2">Belongs to the EamA transporter family.</text>
</comment>
<evidence type="ECO:0000256" key="2">
    <source>
        <dbReference type="ARBA" id="ARBA00007362"/>
    </source>
</evidence>
<dbReference type="InterPro" id="IPR000620">
    <property type="entry name" value="EamA_dom"/>
</dbReference>
<dbReference type="InterPro" id="IPR050638">
    <property type="entry name" value="AA-Vitamin_Transporters"/>
</dbReference>